<accession>A0AAE1P4I4</accession>
<sequence length="119" mass="13343">MVWLQTLLRGSWTSSWLPSQTNQEFRDTPHHDKQPKPPTPYHPSSWSTYNTVKGGGDAIIEGGSTESPRPPAALSPLRQKKRFKINCEVETRPPYDDTNLTDDTHDGTACGCHEKVARV</sequence>
<protein>
    <submittedName>
        <fullName evidence="2">Uncharacterized protein</fullName>
    </submittedName>
</protein>
<feature type="compositionally biased region" description="Polar residues" evidence="1">
    <location>
        <begin position="42"/>
        <end position="51"/>
    </location>
</feature>
<proteinExistence type="predicted"/>
<evidence type="ECO:0000313" key="2">
    <source>
        <dbReference type="EMBL" id="KAK4301066.1"/>
    </source>
</evidence>
<evidence type="ECO:0000256" key="1">
    <source>
        <dbReference type="SAM" id="MobiDB-lite"/>
    </source>
</evidence>
<gene>
    <name evidence="2" type="ORF">Pmani_026772</name>
</gene>
<reference evidence="2" key="1">
    <citation type="submission" date="2023-11" db="EMBL/GenBank/DDBJ databases">
        <title>Genome assemblies of two species of porcelain crab, Petrolisthes cinctipes and Petrolisthes manimaculis (Anomura: Porcellanidae).</title>
        <authorList>
            <person name="Angst P."/>
        </authorList>
    </citation>
    <scope>NUCLEOTIDE SEQUENCE</scope>
    <source>
        <strain evidence="2">PB745_02</strain>
        <tissue evidence="2">Gill</tissue>
    </source>
</reference>
<feature type="region of interest" description="Disordered" evidence="1">
    <location>
        <begin position="15"/>
        <end position="78"/>
    </location>
</feature>
<name>A0AAE1P4I4_9EUCA</name>
<dbReference type="Proteomes" id="UP001292094">
    <property type="component" value="Unassembled WGS sequence"/>
</dbReference>
<comment type="caution">
    <text evidence="2">The sequence shown here is derived from an EMBL/GenBank/DDBJ whole genome shotgun (WGS) entry which is preliminary data.</text>
</comment>
<dbReference type="EMBL" id="JAWZYT010002932">
    <property type="protein sequence ID" value="KAK4301066.1"/>
    <property type="molecule type" value="Genomic_DNA"/>
</dbReference>
<dbReference type="AlphaFoldDB" id="A0AAE1P4I4"/>
<feature type="compositionally biased region" description="Basic and acidic residues" evidence="1">
    <location>
        <begin position="24"/>
        <end position="35"/>
    </location>
</feature>
<keyword evidence="3" id="KW-1185">Reference proteome</keyword>
<evidence type="ECO:0000313" key="3">
    <source>
        <dbReference type="Proteomes" id="UP001292094"/>
    </source>
</evidence>
<organism evidence="2 3">
    <name type="scientific">Petrolisthes manimaculis</name>
    <dbReference type="NCBI Taxonomy" id="1843537"/>
    <lineage>
        <taxon>Eukaryota</taxon>
        <taxon>Metazoa</taxon>
        <taxon>Ecdysozoa</taxon>
        <taxon>Arthropoda</taxon>
        <taxon>Crustacea</taxon>
        <taxon>Multicrustacea</taxon>
        <taxon>Malacostraca</taxon>
        <taxon>Eumalacostraca</taxon>
        <taxon>Eucarida</taxon>
        <taxon>Decapoda</taxon>
        <taxon>Pleocyemata</taxon>
        <taxon>Anomura</taxon>
        <taxon>Galatheoidea</taxon>
        <taxon>Porcellanidae</taxon>
        <taxon>Petrolisthes</taxon>
    </lineage>
</organism>